<dbReference type="RefSeq" id="XP_040757185.1">
    <property type="nucleotide sequence ID" value="XM_040901692.1"/>
</dbReference>
<dbReference type="InParanoid" id="A0A165AQ91"/>
<name>A0A165AQ91_9APHY</name>
<evidence type="ECO:0000256" key="1">
    <source>
        <dbReference type="SAM" id="MobiDB-lite"/>
    </source>
</evidence>
<feature type="region of interest" description="Disordered" evidence="1">
    <location>
        <begin position="1"/>
        <end position="64"/>
    </location>
</feature>
<reference evidence="2 3" key="1">
    <citation type="journal article" date="2016" name="Mol. Biol. Evol.">
        <title>Comparative Genomics of Early-Diverging Mushroom-Forming Fungi Provides Insights into the Origins of Lignocellulose Decay Capabilities.</title>
        <authorList>
            <person name="Nagy L.G."/>
            <person name="Riley R."/>
            <person name="Tritt A."/>
            <person name="Adam C."/>
            <person name="Daum C."/>
            <person name="Floudas D."/>
            <person name="Sun H."/>
            <person name="Yadav J.S."/>
            <person name="Pangilinan J."/>
            <person name="Larsson K.H."/>
            <person name="Matsuura K."/>
            <person name="Barry K."/>
            <person name="Labutti K."/>
            <person name="Kuo R."/>
            <person name="Ohm R.A."/>
            <person name="Bhattacharya S.S."/>
            <person name="Shirouzu T."/>
            <person name="Yoshinaga Y."/>
            <person name="Martin F.M."/>
            <person name="Grigoriev I.V."/>
            <person name="Hibbett D.S."/>
        </authorList>
    </citation>
    <scope>NUCLEOTIDE SEQUENCE [LARGE SCALE GENOMIC DNA]</scope>
    <source>
        <strain evidence="2 3">93-53</strain>
    </source>
</reference>
<evidence type="ECO:0000313" key="2">
    <source>
        <dbReference type="EMBL" id="KZS99444.1"/>
    </source>
</evidence>
<dbReference type="AlphaFoldDB" id="A0A165AQ91"/>
<dbReference type="EMBL" id="KV427878">
    <property type="protein sequence ID" value="KZS99444.1"/>
    <property type="molecule type" value="Genomic_DNA"/>
</dbReference>
<proteinExistence type="predicted"/>
<accession>A0A165AQ91</accession>
<organism evidence="2 3">
    <name type="scientific">Laetiporus sulphureus 93-53</name>
    <dbReference type="NCBI Taxonomy" id="1314785"/>
    <lineage>
        <taxon>Eukaryota</taxon>
        <taxon>Fungi</taxon>
        <taxon>Dikarya</taxon>
        <taxon>Basidiomycota</taxon>
        <taxon>Agaricomycotina</taxon>
        <taxon>Agaricomycetes</taxon>
        <taxon>Polyporales</taxon>
        <taxon>Laetiporus</taxon>
    </lineage>
</organism>
<keyword evidence="3" id="KW-1185">Reference proteome</keyword>
<dbReference type="GeneID" id="63818724"/>
<feature type="compositionally biased region" description="Polar residues" evidence="1">
    <location>
        <begin position="1"/>
        <end position="21"/>
    </location>
</feature>
<dbReference type="Proteomes" id="UP000076871">
    <property type="component" value="Unassembled WGS sequence"/>
</dbReference>
<evidence type="ECO:0000313" key="3">
    <source>
        <dbReference type="Proteomes" id="UP000076871"/>
    </source>
</evidence>
<protein>
    <submittedName>
        <fullName evidence="2">Uncharacterized protein</fullName>
    </submittedName>
</protein>
<sequence length="81" mass="8633">MDTTPRNIDSELSSPLTVPTSEHSDLTVPEISIIQPMEGSQPTPSPSDPQILNMPAQPSNSSLSTAVSWSGLLLTEEAQLM</sequence>
<gene>
    <name evidence="2" type="ORF">LAESUDRAFT_238957</name>
</gene>